<organism evidence="7 8">
    <name type="scientific">Streptococcus zalophi</name>
    <dbReference type="NCBI Taxonomy" id="640031"/>
    <lineage>
        <taxon>Bacteria</taxon>
        <taxon>Bacillati</taxon>
        <taxon>Bacillota</taxon>
        <taxon>Bacilli</taxon>
        <taxon>Lactobacillales</taxon>
        <taxon>Streptococcaceae</taxon>
        <taxon>Streptococcus</taxon>
    </lineage>
</organism>
<dbReference type="NCBIfam" id="TIGR01167">
    <property type="entry name" value="LPXTG_anchor"/>
    <property type="match status" value="1"/>
</dbReference>
<evidence type="ECO:0000259" key="6">
    <source>
        <dbReference type="Pfam" id="PF00746"/>
    </source>
</evidence>
<proteinExistence type="predicted"/>
<evidence type="ECO:0000256" key="2">
    <source>
        <dbReference type="ARBA" id="ARBA00022525"/>
    </source>
</evidence>
<keyword evidence="2" id="KW-0964">Secreted</keyword>
<gene>
    <name evidence="7" type="ORF">JHK64_07335</name>
</gene>
<comment type="caution">
    <text evidence="7">The sequence shown here is derived from an EMBL/GenBank/DDBJ whole genome shotgun (WGS) entry which is preliminary data.</text>
</comment>
<dbReference type="AlphaFoldDB" id="A0A934PCQ0"/>
<dbReference type="EMBL" id="JAENBP010000013">
    <property type="protein sequence ID" value="MBJ8350435.1"/>
    <property type="molecule type" value="Genomic_DNA"/>
</dbReference>
<feature type="compositionally biased region" description="Basic and acidic residues" evidence="5">
    <location>
        <begin position="70"/>
        <end position="82"/>
    </location>
</feature>
<dbReference type="InterPro" id="IPR019931">
    <property type="entry name" value="LPXTG_anchor"/>
</dbReference>
<keyword evidence="8" id="KW-1185">Reference proteome</keyword>
<evidence type="ECO:0000256" key="3">
    <source>
        <dbReference type="ARBA" id="ARBA00022729"/>
    </source>
</evidence>
<feature type="compositionally biased region" description="Polar residues" evidence="5">
    <location>
        <begin position="83"/>
        <end position="102"/>
    </location>
</feature>
<feature type="region of interest" description="Disordered" evidence="5">
    <location>
        <begin position="67"/>
        <end position="102"/>
    </location>
</feature>
<sequence>GVVFVAKHFSEYGIVYKVVSTPETKIPNTAPIAEDKPVFEGTLETAVPNTAPTYELLAFDGKLAPMSSESGHKAKDMSEKKANQASSTAQAKTLPNTGDASNSAVLGTMLALSSLALYGYGRKKRENID</sequence>
<dbReference type="RefSeq" id="WP_199568366.1">
    <property type="nucleotide sequence ID" value="NZ_JAENBP010000013.1"/>
</dbReference>
<name>A0A934PCQ0_9STRE</name>
<feature type="non-terminal residue" evidence="7">
    <location>
        <position position="1"/>
    </location>
</feature>
<evidence type="ECO:0000256" key="5">
    <source>
        <dbReference type="SAM" id="MobiDB-lite"/>
    </source>
</evidence>
<protein>
    <submittedName>
        <fullName evidence="7">LPXTG cell wall anchor domain-containing protein</fullName>
    </submittedName>
</protein>
<feature type="domain" description="Gram-positive cocci surface proteins LPxTG" evidence="6">
    <location>
        <begin position="88"/>
        <end position="127"/>
    </location>
</feature>
<reference evidence="7 8" key="1">
    <citation type="journal article" date="2021" name="Int. J. Syst. Evol. Microbiol.">
        <title>Streptococcus vicugnae sp. nov., isolated from faeces of alpacas (Vicugna pacos) and cattle (Bos taurus), Streptococcus zalophi sp. nov., and Streptococcus pacificus sp. nov., isolated from respiratory tract of California sea lions (Zalophus californianus).</title>
        <authorList>
            <person name="Volokhov D.V."/>
            <person name="Zagorodnyaya T.A."/>
            <person name="Shen Z."/>
            <person name="Blom J."/>
            <person name="Furtak V.A."/>
            <person name="Eisenberg T."/>
            <person name="Fan P."/>
            <person name="Jeong K.C."/>
            <person name="Gao Y."/>
            <person name="Zhang S."/>
            <person name="Amselle M."/>
        </authorList>
    </citation>
    <scope>NUCLEOTIDE SEQUENCE [LARGE SCALE GENOMIC DNA]</scope>
    <source>
        <strain evidence="8">CSL7508-lung</strain>
    </source>
</reference>
<dbReference type="Pfam" id="PF00746">
    <property type="entry name" value="Gram_pos_anchor"/>
    <property type="match status" value="1"/>
</dbReference>
<keyword evidence="1" id="KW-0134">Cell wall</keyword>
<accession>A0A934PCQ0</accession>
<evidence type="ECO:0000313" key="7">
    <source>
        <dbReference type="EMBL" id="MBJ8350435.1"/>
    </source>
</evidence>
<keyword evidence="3" id="KW-0732">Signal</keyword>
<dbReference type="Proteomes" id="UP000644875">
    <property type="component" value="Unassembled WGS sequence"/>
</dbReference>
<evidence type="ECO:0000256" key="1">
    <source>
        <dbReference type="ARBA" id="ARBA00022512"/>
    </source>
</evidence>
<evidence type="ECO:0000256" key="4">
    <source>
        <dbReference type="ARBA" id="ARBA00023088"/>
    </source>
</evidence>
<evidence type="ECO:0000313" key="8">
    <source>
        <dbReference type="Proteomes" id="UP000644875"/>
    </source>
</evidence>
<keyword evidence="4" id="KW-0572">Peptidoglycan-anchor</keyword>